<dbReference type="GO" id="GO:0005737">
    <property type="term" value="C:cytoplasm"/>
    <property type="evidence" value="ECO:0007669"/>
    <property type="project" value="TreeGrafter"/>
</dbReference>
<evidence type="ECO:0000256" key="6">
    <source>
        <dbReference type="ARBA" id="ARBA00009999"/>
    </source>
</evidence>
<evidence type="ECO:0000256" key="8">
    <source>
        <dbReference type="ARBA" id="ARBA00012964"/>
    </source>
</evidence>
<comment type="similarity">
    <text evidence="6">Belongs to the HDDC2 family.</text>
</comment>
<evidence type="ECO:0000256" key="4">
    <source>
        <dbReference type="ARBA" id="ARBA00001946"/>
    </source>
</evidence>
<evidence type="ECO:0000256" key="9">
    <source>
        <dbReference type="ARBA" id="ARBA00015933"/>
    </source>
</evidence>
<evidence type="ECO:0000313" key="16">
    <source>
        <dbReference type="Proteomes" id="UP001233999"/>
    </source>
</evidence>
<dbReference type="EC" id="3.1.3.89" evidence="8"/>
<dbReference type="GO" id="GO:0002953">
    <property type="term" value="F:5'-deoxynucleotidase activity"/>
    <property type="evidence" value="ECO:0007669"/>
    <property type="project" value="UniProtKB-EC"/>
</dbReference>
<evidence type="ECO:0000256" key="11">
    <source>
        <dbReference type="ARBA" id="ARBA00022801"/>
    </source>
</evidence>
<evidence type="ECO:0000256" key="2">
    <source>
        <dbReference type="ARBA" id="ARBA00001936"/>
    </source>
</evidence>
<evidence type="ECO:0000256" key="7">
    <source>
        <dbReference type="ARBA" id="ARBA00011738"/>
    </source>
</evidence>
<keyword evidence="12" id="KW-0460">Magnesium</keyword>
<evidence type="ECO:0000256" key="12">
    <source>
        <dbReference type="ARBA" id="ARBA00022842"/>
    </source>
</evidence>
<evidence type="ECO:0000256" key="13">
    <source>
        <dbReference type="ARBA" id="ARBA00032735"/>
    </source>
</evidence>
<evidence type="ECO:0000256" key="3">
    <source>
        <dbReference type="ARBA" id="ARBA00001941"/>
    </source>
</evidence>
<dbReference type="AlphaFoldDB" id="A0AAD8EBK0"/>
<dbReference type="Pfam" id="PF13023">
    <property type="entry name" value="HD_3"/>
    <property type="match status" value="1"/>
</dbReference>
<evidence type="ECO:0000256" key="5">
    <source>
        <dbReference type="ARBA" id="ARBA00004074"/>
    </source>
</evidence>
<protein>
    <recommendedName>
        <fullName evidence="9">5'-deoxynucleotidase HDDC2</fullName>
        <ecNumber evidence="8">3.1.3.89</ecNumber>
    </recommendedName>
    <alternativeName>
        <fullName evidence="13">HD domain-containing protein 2</fullName>
    </alternativeName>
</protein>
<keyword evidence="16" id="KW-1185">Reference proteome</keyword>
<dbReference type="Gene3D" id="1.10.3210.10">
    <property type="entry name" value="Hypothetical protein af1432"/>
    <property type="match status" value="1"/>
</dbReference>
<dbReference type="GO" id="GO:0009159">
    <property type="term" value="P:deoxyribonucleoside monophosphate catabolic process"/>
    <property type="evidence" value="ECO:0007669"/>
    <property type="project" value="UniProtKB-ARBA"/>
</dbReference>
<organism evidence="15 16">
    <name type="scientific">Diploptera punctata</name>
    <name type="common">Pacific beetle cockroach</name>
    <dbReference type="NCBI Taxonomy" id="6984"/>
    <lineage>
        <taxon>Eukaryota</taxon>
        <taxon>Metazoa</taxon>
        <taxon>Ecdysozoa</taxon>
        <taxon>Arthropoda</taxon>
        <taxon>Hexapoda</taxon>
        <taxon>Insecta</taxon>
        <taxon>Pterygota</taxon>
        <taxon>Neoptera</taxon>
        <taxon>Polyneoptera</taxon>
        <taxon>Dictyoptera</taxon>
        <taxon>Blattodea</taxon>
        <taxon>Blaberoidea</taxon>
        <taxon>Blaberidae</taxon>
        <taxon>Diplopterinae</taxon>
        <taxon>Diploptera</taxon>
    </lineage>
</organism>
<dbReference type="GO" id="GO:0046872">
    <property type="term" value="F:metal ion binding"/>
    <property type="evidence" value="ECO:0007669"/>
    <property type="project" value="UniProtKB-KW"/>
</dbReference>
<comment type="cofactor">
    <cofactor evidence="2">
        <name>Mn(2+)</name>
        <dbReference type="ChEBI" id="CHEBI:29035"/>
    </cofactor>
</comment>
<comment type="subunit">
    <text evidence="7">Homodimer.</text>
</comment>
<reference evidence="15" key="1">
    <citation type="journal article" date="2023" name="IScience">
        <title>Live-bearing cockroach genome reveals convergent evolutionary mechanisms linked to viviparity in insects and beyond.</title>
        <authorList>
            <person name="Fouks B."/>
            <person name="Harrison M.C."/>
            <person name="Mikhailova A.A."/>
            <person name="Marchal E."/>
            <person name="English S."/>
            <person name="Carruthers M."/>
            <person name="Jennings E.C."/>
            <person name="Chiamaka E.L."/>
            <person name="Frigard R.A."/>
            <person name="Pippel M."/>
            <person name="Attardo G.M."/>
            <person name="Benoit J.B."/>
            <person name="Bornberg-Bauer E."/>
            <person name="Tobe S.S."/>
        </authorList>
    </citation>
    <scope>NUCLEOTIDE SEQUENCE</scope>
    <source>
        <strain evidence="15">Stay&amp;Tobe</strain>
    </source>
</reference>
<comment type="cofactor">
    <cofactor evidence="3">
        <name>Co(2+)</name>
        <dbReference type="ChEBI" id="CHEBI:48828"/>
    </cofactor>
</comment>
<evidence type="ECO:0000256" key="10">
    <source>
        <dbReference type="ARBA" id="ARBA00022723"/>
    </source>
</evidence>
<dbReference type="InterPro" id="IPR039356">
    <property type="entry name" value="YfbR/HDDC2"/>
</dbReference>
<dbReference type="EMBL" id="JASPKZ010007534">
    <property type="protein sequence ID" value="KAJ9583752.1"/>
    <property type="molecule type" value="Genomic_DNA"/>
</dbReference>
<reference evidence="15" key="2">
    <citation type="submission" date="2023-05" db="EMBL/GenBank/DDBJ databases">
        <authorList>
            <person name="Fouks B."/>
        </authorList>
    </citation>
    <scope>NUCLEOTIDE SEQUENCE</scope>
    <source>
        <strain evidence="15">Stay&amp;Tobe</strain>
        <tissue evidence="15">Testes</tissue>
    </source>
</reference>
<evidence type="ECO:0000313" key="15">
    <source>
        <dbReference type="EMBL" id="KAJ9583752.1"/>
    </source>
</evidence>
<dbReference type="InterPro" id="IPR006674">
    <property type="entry name" value="HD_domain"/>
</dbReference>
<keyword evidence="10" id="KW-0479">Metal-binding</keyword>
<sequence length="200" mass="23090">MSDSKPISEERAEKLIQFLQLVGKLKKVRRTGWVLRQVEDPECIAGHMYRMAIMTFLLDGSQDVDRTRCLQLAVVHDLAECIVGDITPRCGIDVDEKHRREDEAMRQLADLAGPCGYDLYQLYKEYEEQETAEAKVVKELDRFDMILQAFEYEKCEARPHDLQEFFQSTVGKFSHPLLSSLATQLDKQRQQFENSSAALK</sequence>
<dbReference type="PANTHER" id="PTHR11845:SF13">
    <property type="entry name" value="5'-DEOXYNUCLEOTIDASE HDDC2"/>
    <property type="match status" value="1"/>
</dbReference>
<accession>A0AAD8EBK0</accession>
<gene>
    <name evidence="15" type="ORF">L9F63_021915</name>
</gene>
<comment type="catalytic activity">
    <reaction evidence="1">
        <text>a 2'-deoxyribonucleoside 5'-phosphate + H2O = a 2'-deoxyribonucleoside + phosphate</text>
        <dbReference type="Rhea" id="RHEA:36167"/>
        <dbReference type="ChEBI" id="CHEBI:15377"/>
        <dbReference type="ChEBI" id="CHEBI:18274"/>
        <dbReference type="ChEBI" id="CHEBI:43474"/>
        <dbReference type="ChEBI" id="CHEBI:65317"/>
        <dbReference type="EC" id="3.1.3.89"/>
    </reaction>
</comment>
<dbReference type="PANTHER" id="PTHR11845">
    <property type="entry name" value="5'-DEOXYNUCLEOTIDASE HDDC2"/>
    <property type="match status" value="1"/>
</dbReference>
<evidence type="ECO:0000259" key="14">
    <source>
        <dbReference type="Pfam" id="PF13023"/>
    </source>
</evidence>
<comment type="function">
    <text evidence="5">Catalyzes the dephosphorylation of the nucleoside 5'-monophosphates deoxyadenosine monophosphate (dAMP), deoxycytidine monophosphate (dCMP), deoxyguanosine monophosphate (dGMP) and deoxythymidine monophosphate (dTMP).</text>
</comment>
<feature type="domain" description="HD" evidence="14">
    <location>
        <begin position="22"/>
        <end position="173"/>
    </location>
</feature>
<comment type="caution">
    <text evidence="15">The sequence shown here is derived from an EMBL/GenBank/DDBJ whole genome shotgun (WGS) entry which is preliminary data.</text>
</comment>
<comment type="cofactor">
    <cofactor evidence="4">
        <name>Mg(2+)</name>
        <dbReference type="ChEBI" id="CHEBI:18420"/>
    </cofactor>
</comment>
<name>A0AAD8EBK0_DIPPU</name>
<dbReference type="SUPFAM" id="SSF109604">
    <property type="entry name" value="HD-domain/PDEase-like"/>
    <property type="match status" value="1"/>
</dbReference>
<evidence type="ECO:0000256" key="1">
    <source>
        <dbReference type="ARBA" id="ARBA00001638"/>
    </source>
</evidence>
<proteinExistence type="inferred from homology"/>
<dbReference type="FunFam" id="1.10.3210.10:FF:000011">
    <property type="entry name" value="HD domain-containing protein 2"/>
    <property type="match status" value="1"/>
</dbReference>
<keyword evidence="11" id="KW-0378">Hydrolase</keyword>
<dbReference type="Proteomes" id="UP001233999">
    <property type="component" value="Unassembled WGS sequence"/>
</dbReference>